<protein>
    <submittedName>
        <fullName evidence="1">DinB family protein</fullName>
    </submittedName>
</protein>
<dbReference type="InterPro" id="IPR034660">
    <property type="entry name" value="DinB/YfiT-like"/>
</dbReference>
<name>A0ABW1JIX9_9ACTN</name>
<dbReference type="Pfam" id="PF04978">
    <property type="entry name" value="MST"/>
    <property type="match status" value="1"/>
</dbReference>
<sequence length="179" mass="20004">MSTETEHSSPDDGDLRFLLAEDADERTTLTTFLDFQRDALVRKCAGLSDEQLRQRSVPTSSLTLLGLVRHLAAVERWYVQAVVAGGVPGRLFTRTDDPDEEFHDVADATGEHTFAVWAAEVEAARRVLATADLDDVRAIAHRPHRHSVRWVLNHLIDEYARHLGQADLIREAIDGQVGE</sequence>
<keyword evidence="2" id="KW-1185">Reference proteome</keyword>
<dbReference type="Gene3D" id="1.20.120.450">
    <property type="entry name" value="dinb family like domain"/>
    <property type="match status" value="1"/>
</dbReference>
<organism evidence="1 2">
    <name type="scientific">Angustibacter luteus</name>
    <dbReference type="NCBI Taxonomy" id="658456"/>
    <lineage>
        <taxon>Bacteria</taxon>
        <taxon>Bacillati</taxon>
        <taxon>Actinomycetota</taxon>
        <taxon>Actinomycetes</taxon>
        <taxon>Kineosporiales</taxon>
        <taxon>Kineosporiaceae</taxon>
    </lineage>
</organism>
<proteinExistence type="predicted"/>
<dbReference type="SUPFAM" id="SSF109854">
    <property type="entry name" value="DinB/YfiT-like putative metalloenzymes"/>
    <property type="match status" value="1"/>
</dbReference>
<gene>
    <name evidence="1" type="ORF">ACFQDO_17840</name>
</gene>
<comment type="caution">
    <text evidence="1">The sequence shown here is derived from an EMBL/GenBank/DDBJ whole genome shotgun (WGS) entry which is preliminary data.</text>
</comment>
<dbReference type="InterPro" id="IPR007061">
    <property type="entry name" value="MST-like"/>
</dbReference>
<dbReference type="Proteomes" id="UP001596189">
    <property type="component" value="Unassembled WGS sequence"/>
</dbReference>
<dbReference type="RefSeq" id="WP_345717529.1">
    <property type="nucleotide sequence ID" value="NZ_BAABFP010000007.1"/>
</dbReference>
<dbReference type="EMBL" id="JBHSRD010000008">
    <property type="protein sequence ID" value="MFC6009000.1"/>
    <property type="molecule type" value="Genomic_DNA"/>
</dbReference>
<accession>A0ABW1JIX9</accession>
<reference evidence="2" key="1">
    <citation type="journal article" date="2019" name="Int. J. Syst. Evol. Microbiol.">
        <title>The Global Catalogue of Microorganisms (GCM) 10K type strain sequencing project: providing services to taxonomists for standard genome sequencing and annotation.</title>
        <authorList>
            <consortium name="The Broad Institute Genomics Platform"/>
            <consortium name="The Broad Institute Genome Sequencing Center for Infectious Disease"/>
            <person name="Wu L."/>
            <person name="Ma J."/>
        </authorList>
    </citation>
    <scope>NUCLEOTIDE SEQUENCE [LARGE SCALE GENOMIC DNA]</scope>
    <source>
        <strain evidence="2">KACC 14249</strain>
    </source>
</reference>
<evidence type="ECO:0000313" key="1">
    <source>
        <dbReference type="EMBL" id="MFC6009000.1"/>
    </source>
</evidence>
<evidence type="ECO:0000313" key="2">
    <source>
        <dbReference type="Proteomes" id="UP001596189"/>
    </source>
</evidence>